<dbReference type="RefSeq" id="WP_004913234.1">
    <property type="nucleotide sequence ID" value="NZ_MPLS01000014.1"/>
</dbReference>
<evidence type="ECO:0000256" key="3">
    <source>
        <dbReference type="ARBA" id="ARBA00022679"/>
    </source>
</evidence>
<comment type="pathway">
    <text evidence="1">Isoprenoid biosynthesis; isopentenyl diphosphate biosynthesis via mevalonate pathway; isopentenyl diphosphate from (R)-mevalonate: step 2/3.</text>
</comment>
<dbReference type="Gene3D" id="3.30.70.890">
    <property type="entry name" value="GHMP kinase, C-terminal domain"/>
    <property type="match status" value="1"/>
</dbReference>
<dbReference type="EC" id="2.7.4.2" evidence="2"/>
<dbReference type="Proteomes" id="UP000192288">
    <property type="component" value="Unassembled WGS sequence"/>
</dbReference>
<evidence type="ECO:0000256" key="5">
    <source>
        <dbReference type="ARBA" id="ARBA00022777"/>
    </source>
</evidence>
<dbReference type="Pfam" id="PF00288">
    <property type="entry name" value="GHMP_kinases_N"/>
    <property type="match status" value="1"/>
</dbReference>
<dbReference type="InterPro" id="IPR005917">
    <property type="entry name" value="Pmev_kinase_bact"/>
</dbReference>
<dbReference type="SUPFAM" id="SSF54211">
    <property type="entry name" value="Ribosomal protein S5 domain 2-like"/>
    <property type="match status" value="1"/>
</dbReference>
<dbReference type="SUPFAM" id="SSF55060">
    <property type="entry name" value="GHMP Kinase, C-terminal domain"/>
    <property type="match status" value="1"/>
</dbReference>
<sequence length="339" mass="36947">MTKIFVPGKLFLAGEYAITQPGNLALIVAVETGLTITIETSNDNSIIKSNIIATPLVFDIDHLSHDYHDEWRFVRAAIQIMHDYIYLNDLIANFNNINITISSDLNSATGKLGLGSSAAVTVAVVKAITQHFDLKLDLLTQFKLAALAHLHVQQNGSLGDVAAITFGGAIAYTSPDLSSLNVNNHQWLNPVFVDKSWPLLSITPLPWPTDWQLVLGATHESADTAKAVANNTLDSRFLKTSQAIVQQVIVNLIHQNYHEFAKELHDNQVLLTRTLPKGYITPKLKYLLSTLNHTAGKISGAGFGDNGFAVINSPSTISDQWLAAGIDVHMINIAPQNRG</sequence>
<dbReference type="PANTHER" id="PTHR31814">
    <property type="match status" value="1"/>
</dbReference>
<dbReference type="PRINTS" id="PR00959">
    <property type="entry name" value="MEVGALKINASE"/>
</dbReference>
<dbReference type="AlphaFoldDB" id="A0A1X0VDI7"/>
<dbReference type="InterPro" id="IPR020568">
    <property type="entry name" value="Ribosomal_Su5_D2-typ_SF"/>
</dbReference>
<accession>A0A1X0VDI7</accession>
<evidence type="ECO:0000256" key="4">
    <source>
        <dbReference type="ARBA" id="ARBA00022741"/>
    </source>
</evidence>
<dbReference type="GO" id="GO:0004631">
    <property type="term" value="F:phosphomevalonate kinase activity"/>
    <property type="evidence" value="ECO:0007669"/>
    <property type="project" value="UniProtKB-EC"/>
</dbReference>
<evidence type="ECO:0000313" key="9">
    <source>
        <dbReference type="EMBL" id="ORI97797.1"/>
    </source>
</evidence>
<reference evidence="9 10" key="1">
    <citation type="journal article" date="2017" name="Front. Microbiol.">
        <title>Genomic Characterization of Dairy Associated Leuconostoc Species and Diversity of Leuconostocs in Undefined Mixed Mesophilic Starter Cultures.</title>
        <authorList>
            <person name="Frantzen C.A."/>
            <person name="Kot W."/>
            <person name="Pedersen T.B."/>
            <person name="Ardo Y.M."/>
            <person name="Broadbent J.R."/>
            <person name="Neve H."/>
            <person name="Hansen L.H."/>
            <person name="Dal Bello F."/>
            <person name="Ostlie H.M."/>
            <person name="Kleppen H.P."/>
            <person name="Vogensen F.K."/>
            <person name="Holo H."/>
        </authorList>
    </citation>
    <scope>NUCLEOTIDE SEQUENCE [LARGE SCALE GENOMIC DNA]</scope>
    <source>
        <strain evidence="9 10">LMGCF08</strain>
    </source>
</reference>
<evidence type="ECO:0000259" key="8">
    <source>
        <dbReference type="Pfam" id="PF08544"/>
    </source>
</evidence>
<dbReference type="Pfam" id="PF08544">
    <property type="entry name" value="GHMP_kinases_C"/>
    <property type="match status" value="1"/>
</dbReference>
<dbReference type="GO" id="GO:0019287">
    <property type="term" value="P:isopentenyl diphosphate biosynthetic process, mevalonate pathway"/>
    <property type="evidence" value="ECO:0007669"/>
    <property type="project" value="UniProtKB-UniPathway"/>
</dbReference>
<dbReference type="PANTHER" id="PTHR31814:SF2">
    <property type="entry name" value="PHOSPHOMEVALONATE KINASE"/>
    <property type="match status" value="1"/>
</dbReference>
<name>A0A1X0VDI7_LEUPS</name>
<dbReference type="UniPathway" id="UPA00057">
    <property type="reaction ID" value="UER00099"/>
</dbReference>
<evidence type="ECO:0000256" key="2">
    <source>
        <dbReference type="ARBA" id="ARBA00012958"/>
    </source>
</evidence>
<evidence type="ECO:0000256" key="1">
    <source>
        <dbReference type="ARBA" id="ARBA00005017"/>
    </source>
</evidence>
<dbReference type="STRING" id="33968.BMS77_04560"/>
<dbReference type="EMBL" id="MPLS01000014">
    <property type="protein sequence ID" value="ORI97797.1"/>
    <property type="molecule type" value="Genomic_DNA"/>
</dbReference>
<dbReference type="InterPro" id="IPR014721">
    <property type="entry name" value="Ribsml_uS5_D2-typ_fold_subgr"/>
</dbReference>
<dbReference type="InterPro" id="IPR035102">
    <property type="entry name" value="Phosphomevalonate_kinase"/>
</dbReference>
<keyword evidence="6" id="KW-0067">ATP-binding</keyword>
<proteinExistence type="predicted"/>
<keyword evidence="3" id="KW-0808">Transferase</keyword>
<comment type="caution">
    <text evidence="9">The sequence shown here is derived from an EMBL/GenBank/DDBJ whole genome shotgun (WGS) entry which is preliminary data.</text>
</comment>
<dbReference type="eggNOG" id="COG1577">
    <property type="taxonomic scope" value="Bacteria"/>
</dbReference>
<dbReference type="Gene3D" id="3.30.230.10">
    <property type="match status" value="1"/>
</dbReference>
<dbReference type="GO" id="GO:0005524">
    <property type="term" value="F:ATP binding"/>
    <property type="evidence" value="ECO:0007669"/>
    <property type="project" value="UniProtKB-KW"/>
</dbReference>
<feature type="domain" description="GHMP kinase N-terminal" evidence="7">
    <location>
        <begin position="76"/>
        <end position="168"/>
    </location>
</feature>
<keyword evidence="4" id="KW-0547">Nucleotide-binding</keyword>
<dbReference type="InterPro" id="IPR036554">
    <property type="entry name" value="GHMP_kinase_C_sf"/>
</dbReference>
<dbReference type="InterPro" id="IPR006204">
    <property type="entry name" value="GHMP_kinase_N_dom"/>
</dbReference>
<evidence type="ECO:0000256" key="6">
    <source>
        <dbReference type="ARBA" id="ARBA00022840"/>
    </source>
</evidence>
<organism evidence="9 10">
    <name type="scientific">Leuconostoc pseudomesenteroides</name>
    <dbReference type="NCBI Taxonomy" id="33968"/>
    <lineage>
        <taxon>Bacteria</taxon>
        <taxon>Bacillati</taxon>
        <taxon>Bacillota</taxon>
        <taxon>Bacilli</taxon>
        <taxon>Lactobacillales</taxon>
        <taxon>Lactobacillaceae</taxon>
        <taxon>Leuconostoc</taxon>
    </lineage>
</organism>
<keyword evidence="5 9" id="KW-0418">Kinase</keyword>
<gene>
    <name evidence="9" type="ORF">BMR96_05190</name>
</gene>
<feature type="domain" description="GHMP kinase C-terminal" evidence="8">
    <location>
        <begin position="249"/>
        <end position="318"/>
    </location>
</feature>
<evidence type="ECO:0000313" key="10">
    <source>
        <dbReference type="Proteomes" id="UP000192288"/>
    </source>
</evidence>
<protein>
    <recommendedName>
        <fullName evidence="2">phosphomevalonate kinase</fullName>
        <ecNumber evidence="2">2.7.4.2</ecNumber>
    </recommendedName>
</protein>
<dbReference type="InterPro" id="IPR013750">
    <property type="entry name" value="GHMP_kinase_C_dom"/>
</dbReference>
<evidence type="ECO:0000259" key="7">
    <source>
        <dbReference type="Pfam" id="PF00288"/>
    </source>
</evidence>
<dbReference type="NCBIfam" id="TIGR01220">
    <property type="entry name" value="Pmev_kin_Gr_pos"/>
    <property type="match status" value="1"/>
</dbReference>